<dbReference type="Proteomes" id="UP000176583">
    <property type="component" value="Unassembled WGS sequence"/>
</dbReference>
<dbReference type="AlphaFoldDB" id="A0A1F4UIZ2"/>
<gene>
    <name evidence="2" type="ORF">A2V54_02125</name>
</gene>
<organism evidence="2 3">
    <name type="scientific">candidate division WWE3 bacterium RBG_19FT_COMBO_53_11</name>
    <dbReference type="NCBI Taxonomy" id="1802613"/>
    <lineage>
        <taxon>Bacteria</taxon>
        <taxon>Katanobacteria</taxon>
    </lineage>
</organism>
<feature type="region of interest" description="Disordered" evidence="1">
    <location>
        <begin position="89"/>
        <end position="114"/>
    </location>
</feature>
<dbReference type="EMBL" id="MEUW01000003">
    <property type="protein sequence ID" value="OGC44935.1"/>
    <property type="molecule type" value="Genomic_DNA"/>
</dbReference>
<reference evidence="2 3" key="1">
    <citation type="journal article" date="2016" name="Nat. Commun.">
        <title>Thousands of microbial genomes shed light on interconnected biogeochemical processes in an aquifer system.</title>
        <authorList>
            <person name="Anantharaman K."/>
            <person name="Brown C.T."/>
            <person name="Hug L.A."/>
            <person name="Sharon I."/>
            <person name="Castelle C.J."/>
            <person name="Probst A.J."/>
            <person name="Thomas B.C."/>
            <person name="Singh A."/>
            <person name="Wilkins M.J."/>
            <person name="Karaoz U."/>
            <person name="Brodie E.L."/>
            <person name="Williams K.H."/>
            <person name="Hubbard S.S."/>
            <person name="Banfield J.F."/>
        </authorList>
    </citation>
    <scope>NUCLEOTIDE SEQUENCE [LARGE SCALE GENOMIC DNA]</scope>
</reference>
<accession>A0A1F4UIZ2</accession>
<name>A0A1F4UIZ2_UNCKA</name>
<proteinExistence type="predicted"/>
<evidence type="ECO:0000313" key="2">
    <source>
        <dbReference type="EMBL" id="OGC44935.1"/>
    </source>
</evidence>
<evidence type="ECO:0000313" key="3">
    <source>
        <dbReference type="Proteomes" id="UP000176583"/>
    </source>
</evidence>
<dbReference type="STRING" id="1802613.A2V54_02125"/>
<protein>
    <submittedName>
        <fullName evidence="2">Uncharacterized protein</fullName>
    </submittedName>
</protein>
<sequence length="114" mass="12928">MKERTVLMIRLSETWIRSDPDMIRDMAKHLYSFYTLFQLADPATRLGWGLGRDPDGAVYLAVFELDLTSKEGDPPVPDQDFETDLELQMEDEITVDDFDGDGPDGDGDDPELLD</sequence>
<comment type="caution">
    <text evidence="2">The sequence shown here is derived from an EMBL/GenBank/DDBJ whole genome shotgun (WGS) entry which is preliminary data.</text>
</comment>
<evidence type="ECO:0000256" key="1">
    <source>
        <dbReference type="SAM" id="MobiDB-lite"/>
    </source>
</evidence>